<dbReference type="InterPro" id="IPR004358">
    <property type="entry name" value="Sig_transdc_His_kin-like_C"/>
</dbReference>
<dbReference type="GO" id="GO:0030295">
    <property type="term" value="F:protein kinase activator activity"/>
    <property type="evidence" value="ECO:0007669"/>
    <property type="project" value="TreeGrafter"/>
</dbReference>
<dbReference type="InterPro" id="IPR005467">
    <property type="entry name" value="His_kinase_dom"/>
</dbReference>
<dbReference type="SUPFAM" id="SSF47384">
    <property type="entry name" value="Homodimeric domain of signal transducing histidine kinase"/>
    <property type="match status" value="1"/>
</dbReference>
<protein>
    <recommendedName>
        <fullName evidence="2">histidine kinase</fullName>
        <ecNumber evidence="2">2.7.13.3</ecNumber>
    </recommendedName>
</protein>
<evidence type="ECO:0000256" key="1">
    <source>
        <dbReference type="ARBA" id="ARBA00000085"/>
    </source>
</evidence>
<dbReference type="Pfam" id="PF00512">
    <property type="entry name" value="HisKA"/>
    <property type="match status" value="1"/>
</dbReference>
<keyword evidence="4" id="KW-0808">Transferase</keyword>
<evidence type="ECO:0000313" key="8">
    <source>
        <dbReference type="EMBL" id="KTT71110.1"/>
    </source>
</evidence>
<keyword evidence="6" id="KW-1133">Transmembrane helix</keyword>
<organism evidence="8 9">
    <name type="scientific">Sphingomonas endophytica</name>
    <dbReference type="NCBI Taxonomy" id="869719"/>
    <lineage>
        <taxon>Bacteria</taxon>
        <taxon>Pseudomonadati</taxon>
        <taxon>Pseudomonadota</taxon>
        <taxon>Alphaproteobacteria</taxon>
        <taxon>Sphingomonadales</taxon>
        <taxon>Sphingomonadaceae</taxon>
        <taxon>Sphingomonas</taxon>
    </lineage>
</organism>
<evidence type="ECO:0000256" key="4">
    <source>
        <dbReference type="ARBA" id="ARBA00022679"/>
    </source>
</evidence>
<dbReference type="PANTHER" id="PTHR42878:SF15">
    <property type="entry name" value="BACTERIOPHYTOCHROME"/>
    <property type="match status" value="1"/>
</dbReference>
<dbReference type="InterPro" id="IPR003661">
    <property type="entry name" value="HisK_dim/P_dom"/>
</dbReference>
<gene>
    <name evidence="8" type="ORF">NS334_10975</name>
</gene>
<dbReference type="AlphaFoldDB" id="A0A147I0Y0"/>
<dbReference type="InterPro" id="IPR050351">
    <property type="entry name" value="BphY/WalK/GraS-like"/>
</dbReference>
<accession>A0A147I0Y0</accession>
<dbReference type="PATRIC" id="fig|869719.3.peg.2137"/>
<dbReference type="Gene3D" id="1.10.287.130">
    <property type="match status" value="1"/>
</dbReference>
<dbReference type="Pfam" id="PF02518">
    <property type="entry name" value="HATPase_c"/>
    <property type="match status" value="1"/>
</dbReference>
<dbReference type="Gene3D" id="3.30.565.10">
    <property type="entry name" value="Histidine kinase-like ATPase, C-terminal domain"/>
    <property type="match status" value="1"/>
</dbReference>
<dbReference type="GO" id="GO:0000155">
    <property type="term" value="F:phosphorelay sensor kinase activity"/>
    <property type="evidence" value="ECO:0007669"/>
    <property type="project" value="InterPro"/>
</dbReference>
<evidence type="ECO:0000256" key="5">
    <source>
        <dbReference type="ARBA" id="ARBA00022777"/>
    </source>
</evidence>
<dbReference type="InterPro" id="IPR036890">
    <property type="entry name" value="HATPase_C_sf"/>
</dbReference>
<dbReference type="GO" id="GO:0000156">
    <property type="term" value="F:phosphorelay response regulator activity"/>
    <property type="evidence" value="ECO:0007669"/>
    <property type="project" value="TreeGrafter"/>
</dbReference>
<dbReference type="InterPro" id="IPR003594">
    <property type="entry name" value="HATPase_dom"/>
</dbReference>
<proteinExistence type="predicted"/>
<evidence type="ECO:0000256" key="2">
    <source>
        <dbReference type="ARBA" id="ARBA00012438"/>
    </source>
</evidence>
<dbReference type="InterPro" id="IPR036097">
    <property type="entry name" value="HisK_dim/P_sf"/>
</dbReference>
<dbReference type="InterPro" id="IPR007891">
    <property type="entry name" value="CHASE3"/>
</dbReference>
<dbReference type="CDD" id="cd00082">
    <property type="entry name" value="HisKA"/>
    <property type="match status" value="1"/>
</dbReference>
<evidence type="ECO:0000256" key="6">
    <source>
        <dbReference type="SAM" id="Phobius"/>
    </source>
</evidence>
<dbReference type="SUPFAM" id="SSF55874">
    <property type="entry name" value="ATPase domain of HSP90 chaperone/DNA topoisomerase II/histidine kinase"/>
    <property type="match status" value="1"/>
</dbReference>
<dbReference type="EMBL" id="LDTB01000044">
    <property type="protein sequence ID" value="KTT71110.1"/>
    <property type="molecule type" value="Genomic_DNA"/>
</dbReference>
<keyword evidence="9" id="KW-1185">Reference proteome</keyword>
<keyword evidence="6" id="KW-0812">Transmembrane</keyword>
<name>A0A147I0Y0_9SPHN</name>
<keyword evidence="5 8" id="KW-0418">Kinase</keyword>
<dbReference type="SMART" id="SM00387">
    <property type="entry name" value="HATPase_c"/>
    <property type="match status" value="1"/>
</dbReference>
<evidence type="ECO:0000256" key="3">
    <source>
        <dbReference type="ARBA" id="ARBA00022553"/>
    </source>
</evidence>
<dbReference type="SMART" id="SM00388">
    <property type="entry name" value="HisKA"/>
    <property type="match status" value="1"/>
</dbReference>
<dbReference type="PROSITE" id="PS50109">
    <property type="entry name" value="HIS_KIN"/>
    <property type="match status" value="1"/>
</dbReference>
<keyword evidence="3" id="KW-0597">Phosphoprotein</keyword>
<dbReference type="Pfam" id="PF05227">
    <property type="entry name" value="CHASE3"/>
    <property type="match status" value="1"/>
</dbReference>
<evidence type="ECO:0000259" key="7">
    <source>
        <dbReference type="PROSITE" id="PS50109"/>
    </source>
</evidence>
<comment type="catalytic activity">
    <reaction evidence="1">
        <text>ATP + protein L-histidine = ADP + protein N-phospho-L-histidine.</text>
        <dbReference type="EC" id="2.7.13.3"/>
    </reaction>
</comment>
<dbReference type="GO" id="GO:0007234">
    <property type="term" value="P:osmosensory signaling via phosphorelay pathway"/>
    <property type="evidence" value="ECO:0007669"/>
    <property type="project" value="TreeGrafter"/>
</dbReference>
<dbReference type="PRINTS" id="PR00344">
    <property type="entry name" value="BCTRLSENSOR"/>
</dbReference>
<evidence type="ECO:0000313" key="9">
    <source>
        <dbReference type="Proteomes" id="UP000074310"/>
    </source>
</evidence>
<reference evidence="8 9" key="1">
    <citation type="journal article" date="2016" name="Front. Microbiol.">
        <title>Genomic Resource of Rice Seed Associated Bacteria.</title>
        <authorList>
            <person name="Midha S."/>
            <person name="Bansal K."/>
            <person name="Sharma S."/>
            <person name="Kumar N."/>
            <person name="Patil P.P."/>
            <person name="Chaudhry V."/>
            <person name="Patil P.B."/>
        </authorList>
    </citation>
    <scope>NUCLEOTIDE SEQUENCE [LARGE SCALE GENOMIC DNA]</scope>
    <source>
        <strain evidence="8 9">NS334</strain>
    </source>
</reference>
<feature type="transmembrane region" description="Helical" evidence="6">
    <location>
        <begin position="174"/>
        <end position="198"/>
    </location>
</feature>
<comment type="caution">
    <text evidence="8">The sequence shown here is derived from an EMBL/GenBank/DDBJ whole genome shotgun (WGS) entry which is preliminary data.</text>
</comment>
<keyword evidence="6" id="KW-0472">Membrane</keyword>
<dbReference type="EC" id="2.7.13.3" evidence="2"/>
<feature type="domain" description="Histidine kinase" evidence="7">
    <location>
        <begin position="242"/>
        <end position="478"/>
    </location>
</feature>
<sequence>MAVLMAFGFLALLAVGYAAVRVMQRNEVHTRLVEHTFRVENAVLDTRRLIEQSETARRGFMLMPSRIVTLNTFRRTQDELDRTLSRLGGLISDNPVQSRNLQSLRLQLANLTARRLRSIALVERGDQRGALMLFADDGEVRDLRTIRYLLDRMAAAERRLMTYRDQELRASERLFYAIIVFAGGLLAVVATISLVTILSYTRDIARSEEALQALNVGLEDMVAARTADLTRANDEIQRFAYIVSHDLRSPLVNVMGFTAELETAAGSLGALLDRVEADAPELASEEARLAAREDLPEAIGFIRASTQKMDRLINAILQLSRQGRRALTPEKIEVAAMVTQIGETLSHRLSEADATLSVEGELPMVVTDRFALDQILSNLIENAVKYLRPGVPGRITVSGRRERDRAVLIVRDNGRGIDPRDHQRVFDLFRRSGAQDRPGEGIGLATVRALVFRLGGTIDVASTLGQGAAFTLSLPLVLPHQEIAA</sequence>
<dbReference type="Proteomes" id="UP000074310">
    <property type="component" value="Unassembled WGS sequence"/>
</dbReference>
<dbReference type="PANTHER" id="PTHR42878">
    <property type="entry name" value="TWO-COMPONENT HISTIDINE KINASE"/>
    <property type="match status" value="1"/>
</dbReference>